<dbReference type="InterPro" id="IPR002575">
    <property type="entry name" value="Aminoglycoside_PTrfase"/>
</dbReference>
<organism evidence="2 5">
    <name type="scientific">Chryseobacterium culicis</name>
    <dbReference type="NCBI Taxonomy" id="680127"/>
    <lineage>
        <taxon>Bacteria</taxon>
        <taxon>Pseudomonadati</taxon>
        <taxon>Bacteroidota</taxon>
        <taxon>Flavobacteriia</taxon>
        <taxon>Flavobacteriales</taxon>
        <taxon>Weeksellaceae</taxon>
        <taxon>Chryseobacterium group</taxon>
        <taxon>Chryseobacterium</taxon>
    </lineage>
</organism>
<protein>
    <submittedName>
        <fullName evidence="2">Aminoglycoside phosphotransferase</fullName>
    </submittedName>
</protein>
<dbReference type="GO" id="GO:0016740">
    <property type="term" value="F:transferase activity"/>
    <property type="evidence" value="ECO:0007669"/>
    <property type="project" value="UniProtKB-KW"/>
</dbReference>
<dbReference type="Proteomes" id="UP000238325">
    <property type="component" value="Unassembled WGS sequence"/>
</dbReference>
<dbReference type="Proteomes" id="UP000238534">
    <property type="component" value="Unassembled WGS sequence"/>
</dbReference>
<proteinExistence type="predicted"/>
<dbReference type="OrthoDB" id="9784461at2"/>
<sequence>MTSENAKRFFENHLGKKSSEFVTLAQSGSARVNFLATAGTEKYIITYNENIPENESFLYYSEVFSGLKLNTPSILAVSDDRKMYIQEFLGQHTLSEIIAKEKTVSSVRSLVQQTLGKLFKMQVETQGKIDFSKTFEYESYDELPVIHDLYYFKNFVADFLELEYSKSALLKEFKRIAVLIENLEPKGIMIRDFQARNIMVNEKNQVSFIDYQSAMKGPLMYDVISFLFQAKANFPEDFKQEMLEFYIQQFEDPETRIQLKNAVMPIQMMRFLQVLGAYGFRGLIQRKQHFMASLEKGIQNITQFADSWEQMNNYPELQKVIQQLTSEKAKQKIEEIINLNH</sequence>
<evidence type="ECO:0000313" key="4">
    <source>
        <dbReference type="Proteomes" id="UP000238325"/>
    </source>
</evidence>
<feature type="domain" description="Aminoglycoside phosphotransferase" evidence="1">
    <location>
        <begin position="55"/>
        <end position="251"/>
    </location>
</feature>
<keyword evidence="2" id="KW-0808">Transferase</keyword>
<dbReference type="EMBL" id="PCPH01000003">
    <property type="protein sequence ID" value="PRB89712.1"/>
    <property type="molecule type" value="Genomic_DNA"/>
</dbReference>
<evidence type="ECO:0000259" key="1">
    <source>
        <dbReference type="Pfam" id="PF01636"/>
    </source>
</evidence>
<keyword evidence="4" id="KW-1185">Reference proteome</keyword>
<dbReference type="SUPFAM" id="SSF56112">
    <property type="entry name" value="Protein kinase-like (PK-like)"/>
    <property type="match status" value="1"/>
</dbReference>
<comment type="caution">
    <text evidence="2">The sequence shown here is derived from an EMBL/GenBank/DDBJ whole genome shotgun (WGS) entry which is preliminary data.</text>
</comment>
<name>A0A2S9CSI8_CHRCI</name>
<dbReference type="Gene3D" id="3.90.1200.10">
    <property type="match status" value="1"/>
</dbReference>
<dbReference type="RefSeq" id="WP_105683201.1">
    <property type="nucleotide sequence ID" value="NZ_JBBGZD010000002.1"/>
</dbReference>
<evidence type="ECO:0000313" key="3">
    <source>
        <dbReference type="EMBL" id="PRB89712.1"/>
    </source>
</evidence>
<dbReference type="InterPro" id="IPR011009">
    <property type="entry name" value="Kinase-like_dom_sf"/>
</dbReference>
<accession>A0A2S9CSI8</accession>
<gene>
    <name evidence="2" type="ORF">CQ022_15300</name>
    <name evidence="3" type="ORF">CQ033_14195</name>
</gene>
<reference evidence="4 5" key="1">
    <citation type="submission" date="2017-09" db="EMBL/GenBank/DDBJ databases">
        <title>Genomic, metabolic, and phenotypic characteristics of bacterial isolates from the natural microbiome of the model nematode Caenorhabditis elegans.</title>
        <authorList>
            <person name="Zimmermann J."/>
            <person name="Obeng N."/>
            <person name="Yang W."/>
            <person name="Obeng O."/>
            <person name="Kissoyan K."/>
            <person name="Pees B."/>
            <person name="Dirksen P."/>
            <person name="Hoppner M."/>
            <person name="Franke A."/>
            <person name="Rosenstiel P."/>
            <person name="Leippe M."/>
            <person name="Dierking K."/>
            <person name="Kaleta C."/>
            <person name="Schulenburg H."/>
        </authorList>
    </citation>
    <scope>NUCLEOTIDE SEQUENCE [LARGE SCALE GENOMIC DNA]</scope>
    <source>
        <strain evidence="2 5">MYb25</strain>
        <strain evidence="3 4">MYb44</strain>
    </source>
</reference>
<dbReference type="Pfam" id="PF01636">
    <property type="entry name" value="APH"/>
    <property type="match status" value="1"/>
</dbReference>
<evidence type="ECO:0000313" key="5">
    <source>
        <dbReference type="Proteomes" id="UP000238534"/>
    </source>
</evidence>
<evidence type="ECO:0000313" key="2">
    <source>
        <dbReference type="EMBL" id="PRB83470.1"/>
    </source>
</evidence>
<dbReference type="EMBL" id="PCPP01000002">
    <property type="protein sequence ID" value="PRB83470.1"/>
    <property type="molecule type" value="Genomic_DNA"/>
</dbReference>
<dbReference type="AlphaFoldDB" id="A0A2S9CSI8"/>